<evidence type="ECO:0000259" key="11">
    <source>
        <dbReference type="Pfam" id="PF04406"/>
    </source>
</evidence>
<dbReference type="Gene3D" id="3.40.1360.10">
    <property type="match status" value="1"/>
</dbReference>
<organism evidence="13 14">
    <name type="scientific">Blastocystis sp. subtype 1 (strain ATCC 50177 / NandII)</name>
    <dbReference type="NCBI Taxonomy" id="478820"/>
    <lineage>
        <taxon>Eukaryota</taxon>
        <taxon>Sar</taxon>
        <taxon>Stramenopiles</taxon>
        <taxon>Bigyra</taxon>
        <taxon>Opalozoa</taxon>
        <taxon>Opalinata</taxon>
        <taxon>Blastocystidae</taxon>
        <taxon>Blastocystis</taxon>
    </lineage>
</organism>
<evidence type="ECO:0000256" key="8">
    <source>
        <dbReference type="ARBA" id="ARBA00023125"/>
    </source>
</evidence>
<dbReference type="SUPFAM" id="SSF56726">
    <property type="entry name" value="DNA topoisomerase IV, alpha subunit"/>
    <property type="match status" value="1"/>
</dbReference>
<feature type="domain" description="Topoisomerase 6 subunit A/Spo11 TOPRIM" evidence="12">
    <location>
        <begin position="192"/>
        <end position="360"/>
    </location>
</feature>
<evidence type="ECO:0000256" key="9">
    <source>
        <dbReference type="ARBA" id="ARBA00023235"/>
    </source>
</evidence>
<dbReference type="PANTHER" id="PTHR10848:SF0">
    <property type="entry name" value="MEIOTIC RECOMBINATION PROTEIN SPO11"/>
    <property type="match status" value="1"/>
</dbReference>
<evidence type="ECO:0000256" key="6">
    <source>
        <dbReference type="ARBA" id="ARBA00022842"/>
    </source>
</evidence>
<dbReference type="GO" id="GO:0006265">
    <property type="term" value="P:DNA topological change"/>
    <property type="evidence" value="ECO:0007669"/>
    <property type="project" value="InterPro"/>
</dbReference>
<name>A0A196SEI9_BLAHN</name>
<evidence type="ECO:0000256" key="5">
    <source>
        <dbReference type="ARBA" id="ARBA00022723"/>
    </source>
</evidence>
<dbReference type="InterPro" id="IPR036078">
    <property type="entry name" value="Spo11/TopoVI_A_sf"/>
</dbReference>
<keyword evidence="5" id="KW-0479">Metal-binding</keyword>
<keyword evidence="6" id="KW-0460">Magnesium</keyword>
<gene>
    <name evidence="13" type="ORF">AV274_2864</name>
</gene>
<dbReference type="EC" id="5.6.2.2" evidence="4"/>
<dbReference type="PRINTS" id="PR01550">
    <property type="entry name" value="TOP6AFAMILY"/>
</dbReference>
<proteinExistence type="inferred from homology"/>
<dbReference type="PANTHER" id="PTHR10848">
    <property type="entry name" value="MEIOTIC RECOMBINATION PROTEIN SPO11"/>
    <property type="match status" value="1"/>
</dbReference>
<keyword evidence="8 10" id="KW-0238">DNA-binding</keyword>
<evidence type="ECO:0000256" key="3">
    <source>
        <dbReference type="ARBA" id="ARBA00006559"/>
    </source>
</evidence>
<evidence type="ECO:0000313" key="13">
    <source>
        <dbReference type="EMBL" id="OAO15418.1"/>
    </source>
</evidence>
<dbReference type="GO" id="GO:0005524">
    <property type="term" value="F:ATP binding"/>
    <property type="evidence" value="ECO:0007669"/>
    <property type="project" value="InterPro"/>
</dbReference>
<dbReference type="EMBL" id="LXWW01000142">
    <property type="protein sequence ID" value="OAO15418.1"/>
    <property type="molecule type" value="Genomic_DNA"/>
</dbReference>
<dbReference type="GO" id="GO:0000706">
    <property type="term" value="P:meiotic DNA double-strand break processing"/>
    <property type="evidence" value="ECO:0007669"/>
    <property type="project" value="TreeGrafter"/>
</dbReference>
<evidence type="ECO:0000256" key="2">
    <source>
        <dbReference type="ARBA" id="ARBA00001946"/>
    </source>
</evidence>
<evidence type="ECO:0000256" key="10">
    <source>
        <dbReference type="PROSITE-ProRule" id="PRU01385"/>
    </source>
</evidence>
<evidence type="ECO:0000313" key="14">
    <source>
        <dbReference type="Proteomes" id="UP000078348"/>
    </source>
</evidence>
<dbReference type="GO" id="GO:0003677">
    <property type="term" value="F:DNA binding"/>
    <property type="evidence" value="ECO:0007669"/>
    <property type="project" value="UniProtKB-UniRule"/>
</dbReference>
<evidence type="ECO:0000256" key="4">
    <source>
        <dbReference type="ARBA" id="ARBA00012895"/>
    </source>
</evidence>
<dbReference type="InterPro" id="IPR013049">
    <property type="entry name" value="Spo11/TopoVI_A_N"/>
</dbReference>
<dbReference type="InterPro" id="IPR034136">
    <property type="entry name" value="TOPRIM_Topo6A/Spo11"/>
</dbReference>
<dbReference type="CDD" id="cd00223">
    <property type="entry name" value="TOPRIM_TopoIIB_SPO"/>
    <property type="match status" value="1"/>
</dbReference>
<protein>
    <recommendedName>
        <fullName evidence="4">DNA topoisomerase (ATP-hydrolyzing)</fullName>
        <ecNumber evidence="4">5.6.2.2</ecNumber>
    </recommendedName>
</protein>
<sequence length="366" mass="42009">MEESSSATDVELTDTAFDATPGEVQQRIEDEVASFLQLLRECEEPAMSVTSRANNNAIFCKREKHIRLGTTTVKRKLSDGKRYQGMWKVLQACYALMKERKTVNQRELYYLNTDMFATQRECDDCIRDCIALLHVPRDVLGITATPKGYVSGRLLYSLGDAENWTDLSSVSPLSIAYSMVQHMQLKSDAKLILVVEKDGIFKRLVEDRFFDTLPCILITGRGFPDFATRLLLHHLYTELHLPVFGLCDWNPYGMSLLMTYIVGSLASGLETYRYCVPITWIGLHYEDIIDLHLPDSIRQPFTKMDDSKCCALSTHPFVKGNPVFARELSFMRKHAFKAELESVYCHGIEYFSKEYLRNKILEHYTD</sequence>
<dbReference type="GO" id="GO:0046872">
    <property type="term" value="F:metal ion binding"/>
    <property type="evidence" value="ECO:0007669"/>
    <property type="project" value="UniProtKB-KW"/>
</dbReference>
<comment type="cofactor">
    <cofactor evidence="2">
        <name>Mg(2+)</name>
        <dbReference type="ChEBI" id="CHEBI:18420"/>
    </cofactor>
</comment>
<keyword evidence="9 10" id="KW-0413">Isomerase</keyword>
<feature type="active site" description="O-(5'-phospho-DNA)-tyrosine intermediate" evidence="10">
    <location>
        <position position="110"/>
    </location>
</feature>
<dbReference type="Pfam" id="PF21180">
    <property type="entry name" value="TOP6A-Spo11_Toprim"/>
    <property type="match status" value="1"/>
</dbReference>
<dbReference type="OrthoDB" id="5377392at2759"/>
<dbReference type="InterPro" id="IPR002815">
    <property type="entry name" value="Spo11/TopoVI_A"/>
</dbReference>
<accession>A0A196SEI9</accession>
<comment type="similarity">
    <text evidence="3 10">Belongs to the TOP6A family.</text>
</comment>
<dbReference type="Gene3D" id="1.10.10.10">
    <property type="entry name" value="Winged helix-like DNA-binding domain superfamily/Winged helix DNA-binding domain"/>
    <property type="match status" value="1"/>
</dbReference>
<dbReference type="AlphaFoldDB" id="A0A196SEI9"/>
<dbReference type="PRINTS" id="PR01552">
    <property type="entry name" value="TPISMRASE6A"/>
</dbReference>
<dbReference type="InterPro" id="IPR004085">
    <property type="entry name" value="TopoVI_A"/>
</dbReference>
<comment type="caution">
    <text evidence="13">The sequence shown here is derived from an EMBL/GenBank/DDBJ whole genome shotgun (WGS) entry which is preliminary data.</text>
</comment>
<dbReference type="GO" id="GO:0000228">
    <property type="term" value="C:nuclear chromosome"/>
    <property type="evidence" value="ECO:0007669"/>
    <property type="project" value="TreeGrafter"/>
</dbReference>
<comment type="catalytic activity">
    <reaction evidence="1 10">
        <text>ATP-dependent breakage, passage and rejoining of double-stranded DNA.</text>
        <dbReference type="EC" id="5.6.2.2"/>
    </reaction>
</comment>
<dbReference type="Proteomes" id="UP000078348">
    <property type="component" value="Unassembled WGS sequence"/>
</dbReference>
<dbReference type="STRING" id="478820.A0A196SEI9"/>
<dbReference type="InterPro" id="IPR036388">
    <property type="entry name" value="WH-like_DNA-bd_sf"/>
</dbReference>
<keyword evidence="14" id="KW-1185">Reference proteome</keyword>
<evidence type="ECO:0000256" key="1">
    <source>
        <dbReference type="ARBA" id="ARBA00000185"/>
    </source>
</evidence>
<evidence type="ECO:0000259" key="12">
    <source>
        <dbReference type="Pfam" id="PF21180"/>
    </source>
</evidence>
<feature type="domain" description="Spo11/DNA topoisomerase VI subunit A N-terminal" evidence="11">
    <location>
        <begin position="82"/>
        <end position="142"/>
    </location>
</feature>
<dbReference type="GO" id="GO:0042138">
    <property type="term" value="P:meiotic DNA double-strand break formation"/>
    <property type="evidence" value="ECO:0007669"/>
    <property type="project" value="TreeGrafter"/>
</dbReference>
<dbReference type="GO" id="GO:0003918">
    <property type="term" value="F:DNA topoisomerase type II (double strand cut, ATP-hydrolyzing) activity"/>
    <property type="evidence" value="ECO:0007669"/>
    <property type="project" value="UniProtKB-UniRule"/>
</dbReference>
<dbReference type="Pfam" id="PF04406">
    <property type="entry name" value="TP6A_N"/>
    <property type="match status" value="1"/>
</dbReference>
<reference evidence="13 14" key="1">
    <citation type="submission" date="2016-05" db="EMBL/GenBank/DDBJ databases">
        <title>Nuclear genome of Blastocystis sp. subtype 1 NandII.</title>
        <authorList>
            <person name="Gentekaki E."/>
            <person name="Curtis B."/>
            <person name="Stairs C."/>
            <person name="Eme L."/>
            <person name="Herman E."/>
            <person name="Klimes V."/>
            <person name="Arias M.C."/>
            <person name="Elias M."/>
            <person name="Hilliou F."/>
            <person name="Klute M."/>
            <person name="Malik S.-B."/>
            <person name="Pightling A."/>
            <person name="Rachubinski R."/>
            <person name="Salas D."/>
            <person name="Schlacht A."/>
            <person name="Suga H."/>
            <person name="Archibald J."/>
            <person name="Ball S.G."/>
            <person name="Clark G."/>
            <person name="Dacks J."/>
            <person name="Van Der Giezen M."/>
            <person name="Tsaousis A."/>
            <person name="Roger A."/>
        </authorList>
    </citation>
    <scope>NUCLEOTIDE SEQUENCE [LARGE SCALE GENOMIC DNA]</scope>
    <source>
        <strain evidence="14">ATCC 50177 / NandII</strain>
    </source>
</reference>
<dbReference type="GO" id="GO:0007131">
    <property type="term" value="P:reciprocal meiotic recombination"/>
    <property type="evidence" value="ECO:0007669"/>
    <property type="project" value="TreeGrafter"/>
</dbReference>
<keyword evidence="7 10" id="KW-0799">Topoisomerase</keyword>
<dbReference type="PROSITE" id="PS52041">
    <property type="entry name" value="TOPO_IIB"/>
    <property type="match status" value="1"/>
</dbReference>
<evidence type="ECO:0000256" key="7">
    <source>
        <dbReference type="ARBA" id="ARBA00023029"/>
    </source>
</evidence>